<comment type="similarity">
    <text evidence="12">Belongs to the DnaG primase family.</text>
</comment>
<dbReference type="Pfam" id="PF08275">
    <property type="entry name" value="DNAG_N"/>
    <property type="match status" value="1"/>
</dbReference>
<keyword evidence="15" id="KW-1185">Reference proteome</keyword>
<dbReference type="InterPro" id="IPR030846">
    <property type="entry name" value="DnaG_bac"/>
</dbReference>
<keyword evidence="10 12" id="KW-0238">DNA-binding</keyword>
<keyword evidence="3 12" id="KW-0808">Transferase</keyword>
<evidence type="ECO:0000256" key="8">
    <source>
        <dbReference type="ARBA" id="ARBA00022833"/>
    </source>
</evidence>
<dbReference type="Proteomes" id="UP001622612">
    <property type="component" value="Chromosome"/>
</dbReference>
<dbReference type="InterPro" id="IPR037068">
    <property type="entry name" value="DNA_primase_core_N_sf"/>
</dbReference>
<sequence>MSQENIWDIVLSKTDIINIISEYVSLSKQGKNFKACCPFHGEKTPSFIVSPDKQIFKCFGCDKSGNALKFLELYKNISSLEALKLLAQKANIDISAYLNSHKNNHKNQEEIKIIDVLSDANKFFQYQLLTSNNLELKNFLNKRNVDRKIIKDFEIGYAPKNISIFQYLKDRKHNDYEINSSSLISQNIPEANFFNDRLTFPIKDKDGNVVGFSARIMNSNDSNNVKYLNSYETTVFKKNEILFNYYNCKEIINKTREVYIVEGQFDAIALHKINFKNVVATMGTTLSIKHLNLLKNLKLNLFFDNDEAGKKATLKNLKSILYFKNNLNLNVSFIINNLNKDADEIFNLDNGQMLTKLVNNKLDLSEWLISEFLDKNNFKSLSNDKKINILKSMFEYAYYLDSLMFQMFKSKIISEKYVDENLFASLEKEYLKPNFPSDQNFQVYIKSNNNNSIVFNTSNNYQNYNYDLNNFNIDEISDENIIPNLNFKKKKKKIIFGRGLDISLILKSILTQPSYLDDWNKSAFAYFNCDGDNQLIKELINYVIKHKGKNPEEIKEIILTDKNLNQVKIETYLNILEYIKSIDISLTKEQFNDKVSKLNNEKTSNMSKKILKIKN</sequence>
<evidence type="ECO:0000313" key="14">
    <source>
        <dbReference type="EMBL" id="WYM97100.1"/>
    </source>
</evidence>
<dbReference type="InterPro" id="IPR036977">
    <property type="entry name" value="DNA_primase_Znf_CHC2"/>
</dbReference>
<evidence type="ECO:0000256" key="10">
    <source>
        <dbReference type="ARBA" id="ARBA00023125"/>
    </source>
</evidence>
<dbReference type="HAMAP" id="MF_00974">
    <property type="entry name" value="DNA_primase_DnaG"/>
    <property type="match status" value="1"/>
</dbReference>
<dbReference type="Gene3D" id="3.90.580.10">
    <property type="entry name" value="Zinc finger, CHC2-type domain"/>
    <property type="match status" value="1"/>
</dbReference>
<keyword evidence="2 12" id="KW-0639">Primosome</keyword>
<evidence type="ECO:0000256" key="5">
    <source>
        <dbReference type="ARBA" id="ARBA00022705"/>
    </source>
</evidence>
<evidence type="ECO:0000256" key="3">
    <source>
        <dbReference type="ARBA" id="ARBA00022679"/>
    </source>
</evidence>
<organism evidence="14 15">
    <name type="scientific">Metamycoplasma faucium</name>
    <dbReference type="NCBI Taxonomy" id="56142"/>
    <lineage>
        <taxon>Bacteria</taxon>
        <taxon>Bacillati</taxon>
        <taxon>Mycoplasmatota</taxon>
        <taxon>Mycoplasmoidales</taxon>
        <taxon>Metamycoplasmataceae</taxon>
        <taxon>Metamycoplasma</taxon>
    </lineage>
</organism>
<comment type="subunit">
    <text evidence="12">Monomer. Interacts with DnaB.</text>
</comment>
<dbReference type="InterPro" id="IPR006171">
    <property type="entry name" value="TOPRIM_dom"/>
</dbReference>
<comment type="domain">
    <text evidence="12">Contains an N-terminal zinc-binding domain, a central core domain that contains the primase activity, and a C-terminal DnaB-binding domain.</text>
</comment>
<comment type="cofactor">
    <cofactor evidence="12">
        <name>Zn(2+)</name>
        <dbReference type="ChEBI" id="CHEBI:29105"/>
    </cofactor>
    <text evidence="12">Binds 1 zinc ion per monomer.</text>
</comment>
<keyword evidence="8 12" id="KW-0862">Zinc</keyword>
<evidence type="ECO:0000256" key="11">
    <source>
        <dbReference type="ARBA" id="ARBA00023163"/>
    </source>
</evidence>
<dbReference type="Pfam" id="PF13662">
    <property type="entry name" value="Toprim_4"/>
    <property type="match status" value="1"/>
</dbReference>
<evidence type="ECO:0000256" key="1">
    <source>
        <dbReference type="ARBA" id="ARBA00022478"/>
    </source>
</evidence>
<dbReference type="NCBIfam" id="TIGR01391">
    <property type="entry name" value="dnaG"/>
    <property type="match status" value="1"/>
</dbReference>
<dbReference type="EC" id="2.7.7.101" evidence="12"/>
<reference evidence="14" key="1">
    <citation type="submission" date="2021-11" db="EMBL/GenBank/DDBJ databases">
        <title>The first genome sequence of unculturable Mycoplasma faucium obtained by de novo assembly of metagenomic reads.</title>
        <authorList>
            <person name="Sabat A.J."/>
            <person name="Bathoorn E."/>
            <person name="Akkerboom V."/>
            <person name="Friedrich A.W."/>
        </authorList>
    </citation>
    <scope>NUCLEOTIDE SEQUENCE [LARGE SCALE GENOMIC DNA]</scope>
    <source>
        <strain evidence="14">UMCG-MFM1</strain>
    </source>
</reference>
<comment type="catalytic activity">
    <reaction evidence="12">
        <text>ssDNA + n NTP = ssDNA/pppN(pN)n-1 hybrid + (n-1) diphosphate.</text>
        <dbReference type="EC" id="2.7.7.101"/>
    </reaction>
</comment>
<evidence type="ECO:0000256" key="6">
    <source>
        <dbReference type="ARBA" id="ARBA00022723"/>
    </source>
</evidence>
<keyword evidence="7 12" id="KW-0863">Zinc-finger</keyword>
<dbReference type="InterPro" id="IPR002694">
    <property type="entry name" value="Znf_CHC2"/>
</dbReference>
<evidence type="ECO:0000256" key="4">
    <source>
        <dbReference type="ARBA" id="ARBA00022695"/>
    </source>
</evidence>
<dbReference type="InterPro" id="IPR013264">
    <property type="entry name" value="DNAG_N"/>
</dbReference>
<dbReference type="CDD" id="cd03364">
    <property type="entry name" value="TOPRIM_DnaG_primases"/>
    <property type="match status" value="1"/>
</dbReference>
<evidence type="ECO:0000256" key="9">
    <source>
        <dbReference type="ARBA" id="ARBA00022842"/>
    </source>
</evidence>
<keyword evidence="4 12" id="KW-0548">Nucleotidyltransferase</keyword>
<feature type="domain" description="Toprim" evidence="13">
    <location>
        <begin position="256"/>
        <end position="339"/>
    </location>
</feature>
<dbReference type="PANTHER" id="PTHR30313:SF2">
    <property type="entry name" value="DNA PRIMASE"/>
    <property type="match status" value="1"/>
</dbReference>
<accession>A0ABZ2TKX9</accession>
<proteinExistence type="inferred from homology"/>
<evidence type="ECO:0000313" key="15">
    <source>
        <dbReference type="Proteomes" id="UP001622612"/>
    </source>
</evidence>
<dbReference type="PANTHER" id="PTHR30313">
    <property type="entry name" value="DNA PRIMASE"/>
    <property type="match status" value="1"/>
</dbReference>
<keyword evidence="5 12" id="KW-0235">DNA replication</keyword>
<evidence type="ECO:0000256" key="7">
    <source>
        <dbReference type="ARBA" id="ARBA00022771"/>
    </source>
</evidence>
<keyword evidence="11 12" id="KW-0804">Transcription</keyword>
<dbReference type="SUPFAM" id="SSF57783">
    <property type="entry name" value="Zinc beta-ribbon"/>
    <property type="match status" value="1"/>
</dbReference>
<dbReference type="PROSITE" id="PS50880">
    <property type="entry name" value="TOPRIM"/>
    <property type="match status" value="1"/>
</dbReference>
<keyword evidence="6 12" id="KW-0479">Metal-binding</keyword>
<keyword evidence="1 12" id="KW-0240">DNA-directed RNA polymerase</keyword>
<dbReference type="InterPro" id="IPR050219">
    <property type="entry name" value="DnaG_primase"/>
</dbReference>
<evidence type="ECO:0000259" key="13">
    <source>
        <dbReference type="PROSITE" id="PS50880"/>
    </source>
</evidence>
<protein>
    <recommendedName>
        <fullName evidence="12">DNA primase</fullName>
        <ecNumber evidence="12">2.7.7.101</ecNumber>
    </recommendedName>
</protein>
<dbReference type="InterPro" id="IPR006295">
    <property type="entry name" value="DNA_primase_DnaG"/>
</dbReference>
<dbReference type="SMART" id="SM00493">
    <property type="entry name" value="TOPRIM"/>
    <property type="match status" value="1"/>
</dbReference>
<dbReference type="SUPFAM" id="SSF56731">
    <property type="entry name" value="DNA primase core"/>
    <property type="match status" value="1"/>
</dbReference>
<dbReference type="Gene3D" id="3.40.1360.10">
    <property type="match status" value="1"/>
</dbReference>
<evidence type="ECO:0000256" key="12">
    <source>
        <dbReference type="HAMAP-Rule" id="MF_00974"/>
    </source>
</evidence>
<dbReference type="Pfam" id="PF01807">
    <property type="entry name" value="Zn_ribbon_DnaG"/>
    <property type="match status" value="1"/>
</dbReference>
<keyword evidence="9" id="KW-0460">Magnesium</keyword>
<dbReference type="RefSeq" id="WP_405311351.1">
    <property type="nucleotide sequence ID" value="NZ_CP088155.1"/>
</dbReference>
<dbReference type="SMART" id="SM00400">
    <property type="entry name" value="ZnF_CHCC"/>
    <property type="match status" value="1"/>
</dbReference>
<comment type="function">
    <text evidence="12">RNA polymerase that catalyzes the synthesis of short RNA molecules used as primers for DNA polymerase during DNA replication.</text>
</comment>
<gene>
    <name evidence="12 14" type="primary">dnaG</name>
    <name evidence="14" type="ORF">LQ356_02725</name>
</gene>
<name>A0ABZ2TKX9_9BACT</name>
<feature type="zinc finger region" description="CHC2-type" evidence="12">
    <location>
        <begin position="37"/>
        <end position="61"/>
    </location>
</feature>
<dbReference type="Gene3D" id="3.90.980.10">
    <property type="entry name" value="DNA primase, catalytic core, N-terminal domain"/>
    <property type="match status" value="1"/>
</dbReference>
<evidence type="ECO:0000256" key="2">
    <source>
        <dbReference type="ARBA" id="ARBA00022515"/>
    </source>
</evidence>
<dbReference type="InterPro" id="IPR034151">
    <property type="entry name" value="TOPRIM_DnaG_bac"/>
</dbReference>
<dbReference type="EMBL" id="CP088155">
    <property type="protein sequence ID" value="WYM97100.1"/>
    <property type="molecule type" value="Genomic_DNA"/>
</dbReference>